<evidence type="ECO:0000313" key="1">
    <source>
        <dbReference type="EMBL" id="KZS86499.1"/>
    </source>
</evidence>
<dbReference type="EMBL" id="KV419492">
    <property type="protein sequence ID" value="KZS86499.1"/>
    <property type="molecule type" value="Genomic_DNA"/>
</dbReference>
<gene>
    <name evidence="1" type="ORF">SISNIDRAFT_491901</name>
</gene>
<evidence type="ECO:0000313" key="2">
    <source>
        <dbReference type="Proteomes" id="UP000076722"/>
    </source>
</evidence>
<proteinExistence type="predicted"/>
<reference evidence="1 2" key="1">
    <citation type="journal article" date="2016" name="Mol. Biol. Evol.">
        <title>Comparative Genomics of Early-Diverging Mushroom-Forming Fungi Provides Insights into the Origins of Lignocellulose Decay Capabilities.</title>
        <authorList>
            <person name="Nagy L.G."/>
            <person name="Riley R."/>
            <person name="Tritt A."/>
            <person name="Adam C."/>
            <person name="Daum C."/>
            <person name="Floudas D."/>
            <person name="Sun H."/>
            <person name="Yadav J.S."/>
            <person name="Pangilinan J."/>
            <person name="Larsson K.H."/>
            <person name="Matsuura K."/>
            <person name="Barry K."/>
            <person name="Labutti K."/>
            <person name="Kuo R."/>
            <person name="Ohm R.A."/>
            <person name="Bhattacharya S.S."/>
            <person name="Shirouzu T."/>
            <person name="Yoshinaga Y."/>
            <person name="Martin F.M."/>
            <person name="Grigoriev I.V."/>
            <person name="Hibbett D.S."/>
        </authorList>
    </citation>
    <scope>NUCLEOTIDE SEQUENCE [LARGE SCALE GENOMIC DNA]</scope>
    <source>
        <strain evidence="1 2">HHB9708</strain>
    </source>
</reference>
<dbReference type="AlphaFoldDB" id="A0A164M9K1"/>
<accession>A0A164M9K1</accession>
<name>A0A164M9K1_9AGAM</name>
<protein>
    <submittedName>
        <fullName evidence="1">Uncharacterized protein</fullName>
    </submittedName>
</protein>
<keyword evidence="2" id="KW-1185">Reference proteome</keyword>
<sequence>MASEPRSLSVHPLSRIPSSVAPLIALPSLLFSIPSLYLKSLLLTPSTTAPFVPRRSIHRLLPIQGSLYPTPQSSLPTPSKNALSLLSISVYTQLSSIDCQYHDSPMPRRSPRLHLFQSETWQLEPLLTTKLFDVLASNPDFAYYTFITGHAEYSRTRMRYLPEITHEIFHDHDKFGSYYTRFPEAVRGLTRRRILQLRDKYLRFREYPRRPPVGPRSSVWSELELTWSHRMDQVWGEFYLETDPSDD</sequence>
<dbReference type="Proteomes" id="UP000076722">
    <property type="component" value="Unassembled WGS sequence"/>
</dbReference>
<organism evidence="1 2">
    <name type="scientific">Sistotremastrum niveocremeum HHB9708</name>
    <dbReference type="NCBI Taxonomy" id="1314777"/>
    <lineage>
        <taxon>Eukaryota</taxon>
        <taxon>Fungi</taxon>
        <taxon>Dikarya</taxon>
        <taxon>Basidiomycota</taxon>
        <taxon>Agaricomycotina</taxon>
        <taxon>Agaricomycetes</taxon>
        <taxon>Sistotremastrales</taxon>
        <taxon>Sistotremastraceae</taxon>
        <taxon>Sertulicium</taxon>
        <taxon>Sertulicium niveocremeum</taxon>
    </lineage>
</organism>